<keyword evidence="1" id="KW-0472">Membrane</keyword>
<reference evidence="2 3" key="1">
    <citation type="submission" date="2017-09" db="EMBL/GenBank/DDBJ databases">
        <title>Depth-based differentiation of microbial function through sediment-hosted aquifers and enrichment of novel symbionts in the deep terrestrial subsurface.</title>
        <authorList>
            <person name="Probst A.J."/>
            <person name="Ladd B."/>
            <person name="Jarett J.K."/>
            <person name="Geller-Mcgrath D.E."/>
            <person name="Sieber C.M."/>
            <person name="Emerson J.B."/>
            <person name="Anantharaman K."/>
            <person name="Thomas B.C."/>
            <person name="Malmstrom R."/>
            <person name="Stieglmeier M."/>
            <person name="Klingl A."/>
            <person name="Woyke T."/>
            <person name="Ryan C.M."/>
            <person name="Banfield J.F."/>
        </authorList>
    </citation>
    <scope>NUCLEOTIDE SEQUENCE [LARGE SCALE GENOMIC DNA]</scope>
    <source>
        <strain evidence="2">CG23_combo_of_CG06-09_8_20_14_all_40_13</strain>
    </source>
</reference>
<feature type="transmembrane region" description="Helical" evidence="1">
    <location>
        <begin position="83"/>
        <end position="116"/>
    </location>
</feature>
<feature type="transmembrane region" description="Helical" evidence="1">
    <location>
        <begin position="47"/>
        <end position="71"/>
    </location>
</feature>
<dbReference type="EMBL" id="PCRM01000004">
    <property type="protein sequence ID" value="PIP21947.1"/>
    <property type="molecule type" value="Genomic_DNA"/>
</dbReference>
<dbReference type="PANTHER" id="PTHR39165:SF1">
    <property type="entry name" value="DUF456 DOMAIN-CONTAINING PROTEIN"/>
    <property type="match status" value="1"/>
</dbReference>
<evidence type="ECO:0000313" key="3">
    <source>
        <dbReference type="Proteomes" id="UP000231567"/>
    </source>
</evidence>
<gene>
    <name evidence="2" type="ORF">COX39_00160</name>
</gene>
<protein>
    <recommendedName>
        <fullName evidence="4">DUF456 domain-containing protein</fullName>
    </recommendedName>
</protein>
<dbReference type="InterPro" id="IPR007403">
    <property type="entry name" value="DUF456"/>
</dbReference>
<sequence length="162" mass="17274">MNAVQIIILIIAFCIILAGLVGIFLPFLPGVPLIFLGIFLYAAWTKFQFISTTTLIILASLAILSTLLNYLSSILGAKKFGASAWGVFGALTGIIFGLLFFGIFGLIIGPVIGAILFELAVHKQLKASLKAGLGAFVGFTASIFFDLVLAIIMIALFIKKVF</sequence>
<keyword evidence="1" id="KW-1133">Transmembrane helix</keyword>
<feature type="transmembrane region" description="Helical" evidence="1">
    <location>
        <begin position="136"/>
        <end position="158"/>
    </location>
</feature>
<feature type="transmembrane region" description="Helical" evidence="1">
    <location>
        <begin position="7"/>
        <end position="27"/>
    </location>
</feature>
<dbReference type="AlphaFoldDB" id="A0A2G9YRT0"/>
<accession>A0A2G9YRT0</accession>
<evidence type="ECO:0000256" key="1">
    <source>
        <dbReference type="SAM" id="Phobius"/>
    </source>
</evidence>
<evidence type="ECO:0000313" key="2">
    <source>
        <dbReference type="EMBL" id="PIP21947.1"/>
    </source>
</evidence>
<evidence type="ECO:0008006" key="4">
    <source>
        <dbReference type="Google" id="ProtNLM"/>
    </source>
</evidence>
<proteinExistence type="predicted"/>
<name>A0A2G9YRT0_9BACT</name>
<dbReference type="Pfam" id="PF04306">
    <property type="entry name" value="DUF456"/>
    <property type="match status" value="1"/>
</dbReference>
<keyword evidence="1" id="KW-0812">Transmembrane</keyword>
<dbReference type="Proteomes" id="UP000231567">
    <property type="component" value="Unassembled WGS sequence"/>
</dbReference>
<organism evidence="2 3">
    <name type="scientific">Candidatus Nealsonbacteria bacterium CG23_combo_of_CG06-09_8_20_14_all_40_13</name>
    <dbReference type="NCBI Taxonomy" id="1974724"/>
    <lineage>
        <taxon>Bacteria</taxon>
        <taxon>Candidatus Nealsoniibacteriota</taxon>
    </lineage>
</organism>
<comment type="caution">
    <text evidence="2">The sequence shown here is derived from an EMBL/GenBank/DDBJ whole genome shotgun (WGS) entry which is preliminary data.</text>
</comment>
<dbReference type="PANTHER" id="PTHR39165">
    <property type="entry name" value="IG HYPOTHETICAL 17883"/>
    <property type="match status" value="1"/>
</dbReference>